<dbReference type="Pfam" id="PF12698">
    <property type="entry name" value="ABC2_membrane_3"/>
    <property type="match status" value="1"/>
</dbReference>
<evidence type="ECO:0000256" key="3">
    <source>
        <dbReference type="ARBA" id="ARBA00022989"/>
    </source>
</evidence>
<evidence type="ECO:0000313" key="8">
    <source>
        <dbReference type="Proteomes" id="UP000555552"/>
    </source>
</evidence>
<feature type="transmembrane region" description="Helical" evidence="5">
    <location>
        <begin position="316"/>
        <end position="340"/>
    </location>
</feature>
<organism evidence="7 8">
    <name type="scientific">Pseudokineococcus marinus</name>
    <dbReference type="NCBI Taxonomy" id="351215"/>
    <lineage>
        <taxon>Bacteria</taxon>
        <taxon>Bacillati</taxon>
        <taxon>Actinomycetota</taxon>
        <taxon>Actinomycetes</taxon>
        <taxon>Kineosporiales</taxon>
        <taxon>Kineosporiaceae</taxon>
        <taxon>Pseudokineococcus</taxon>
    </lineage>
</organism>
<evidence type="ECO:0000259" key="6">
    <source>
        <dbReference type="Pfam" id="PF12698"/>
    </source>
</evidence>
<feature type="transmembrane region" description="Helical" evidence="5">
    <location>
        <begin position="38"/>
        <end position="60"/>
    </location>
</feature>
<feature type="transmembrane region" description="Helical" evidence="5">
    <location>
        <begin position="360"/>
        <end position="382"/>
    </location>
</feature>
<evidence type="ECO:0000256" key="1">
    <source>
        <dbReference type="ARBA" id="ARBA00004141"/>
    </source>
</evidence>
<sequence>MSAPTTTSAPAPGRRPGGRAAWRVVAEREVAVKLRDKVFVGSFLVLLVLAVAGVVLGAVLGGRTSTTQLAVVAGDERVAAVAAATGALLGPDDELEVVEAPDAGAAEALVAAGDADAALLAAPGGDGLELVGDQEVAGSLSTLVPVAAEGDALERSAAAAGTTPEELLSGAAVEERLLDPSEADPVATTLAPLVFGFLFYLVAIQFGMAIAQSVVEEKQSRVVEILAAVVPLRSLLLGKVVANGALALAQVAALAGVVLVGLAATGEGELLGAVGAPVLWFVVFFVLGFVALACVWAVAGSVATRTEDLQGTTTPLLVALLAAFYAGIFGSGWVLVLASYVPVASTVAMPTRLVAGEAAWWEPLVSAGLVLLAAVVLVRVGARLYERSLLRTDRRSSVRELLRERG</sequence>
<reference evidence="7 8" key="1">
    <citation type="submission" date="2020-05" db="EMBL/GenBank/DDBJ databases">
        <title>MicrobeNet Type strains.</title>
        <authorList>
            <person name="Nicholson A.C."/>
        </authorList>
    </citation>
    <scope>NUCLEOTIDE SEQUENCE [LARGE SCALE GENOMIC DNA]</scope>
    <source>
        <strain evidence="7 8">JCM 14547</strain>
    </source>
</reference>
<feature type="transmembrane region" description="Helical" evidence="5">
    <location>
        <begin position="240"/>
        <end position="266"/>
    </location>
</feature>
<dbReference type="GO" id="GO:0016020">
    <property type="term" value="C:membrane"/>
    <property type="evidence" value="ECO:0007669"/>
    <property type="project" value="UniProtKB-SubCell"/>
</dbReference>
<dbReference type="InterPro" id="IPR013525">
    <property type="entry name" value="ABC2_TM"/>
</dbReference>
<evidence type="ECO:0000313" key="7">
    <source>
        <dbReference type="EMBL" id="NNH23699.1"/>
    </source>
</evidence>
<evidence type="ECO:0000256" key="4">
    <source>
        <dbReference type="ARBA" id="ARBA00023136"/>
    </source>
</evidence>
<name>A0A849BK91_9ACTN</name>
<dbReference type="RefSeq" id="WP_171203500.1">
    <property type="nucleotide sequence ID" value="NZ_BAAANP010000044.1"/>
</dbReference>
<gene>
    <name evidence="7" type="ORF">HLB09_11480</name>
</gene>
<feature type="transmembrane region" description="Helical" evidence="5">
    <location>
        <begin position="278"/>
        <end position="304"/>
    </location>
</feature>
<keyword evidence="8" id="KW-1185">Reference proteome</keyword>
<protein>
    <submittedName>
        <fullName evidence="7">ABC transporter permease</fullName>
    </submittedName>
</protein>
<dbReference type="Proteomes" id="UP000555552">
    <property type="component" value="Unassembled WGS sequence"/>
</dbReference>
<dbReference type="EMBL" id="JABEMA010000182">
    <property type="protein sequence ID" value="NNH23699.1"/>
    <property type="molecule type" value="Genomic_DNA"/>
</dbReference>
<comment type="caution">
    <text evidence="7">The sequence shown here is derived from an EMBL/GenBank/DDBJ whole genome shotgun (WGS) entry which is preliminary data.</text>
</comment>
<keyword evidence="3 5" id="KW-1133">Transmembrane helix</keyword>
<feature type="domain" description="ABC-2 type transporter transmembrane" evidence="6">
    <location>
        <begin position="44"/>
        <end position="379"/>
    </location>
</feature>
<keyword evidence="2 5" id="KW-0812">Transmembrane</keyword>
<comment type="subcellular location">
    <subcellularLocation>
        <location evidence="1">Membrane</location>
        <topology evidence="1">Multi-pass membrane protein</topology>
    </subcellularLocation>
</comment>
<dbReference type="AlphaFoldDB" id="A0A849BK91"/>
<accession>A0A849BK91</accession>
<proteinExistence type="predicted"/>
<keyword evidence="4 5" id="KW-0472">Membrane</keyword>
<feature type="transmembrane region" description="Helical" evidence="5">
    <location>
        <begin position="190"/>
        <end position="211"/>
    </location>
</feature>
<dbReference type="GO" id="GO:0140359">
    <property type="term" value="F:ABC-type transporter activity"/>
    <property type="evidence" value="ECO:0007669"/>
    <property type="project" value="InterPro"/>
</dbReference>
<evidence type="ECO:0000256" key="2">
    <source>
        <dbReference type="ARBA" id="ARBA00022692"/>
    </source>
</evidence>
<evidence type="ECO:0000256" key="5">
    <source>
        <dbReference type="SAM" id="Phobius"/>
    </source>
</evidence>